<dbReference type="GO" id="GO:0005886">
    <property type="term" value="C:plasma membrane"/>
    <property type="evidence" value="ECO:0007669"/>
    <property type="project" value="UniProtKB-SubCell"/>
</dbReference>
<feature type="transmembrane region" description="Helical" evidence="6">
    <location>
        <begin position="250"/>
        <end position="269"/>
    </location>
</feature>
<dbReference type="InterPro" id="IPR051598">
    <property type="entry name" value="TSUP/Inactive_protease-like"/>
</dbReference>
<evidence type="ECO:0000256" key="1">
    <source>
        <dbReference type="ARBA" id="ARBA00004141"/>
    </source>
</evidence>
<dbReference type="PANTHER" id="PTHR43701">
    <property type="entry name" value="MEMBRANE TRANSPORTER PROTEIN MJ0441-RELATED"/>
    <property type="match status" value="1"/>
</dbReference>
<feature type="transmembrane region" description="Helical" evidence="6">
    <location>
        <begin position="183"/>
        <end position="207"/>
    </location>
</feature>
<feature type="transmembrane region" description="Helical" evidence="6">
    <location>
        <begin position="157"/>
        <end position="177"/>
    </location>
</feature>
<evidence type="ECO:0000256" key="5">
    <source>
        <dbReference type="ARBA" id="ARBA00023136"/>
    </source>
</evidence>
<gene>
    <name evidence="7" type="ORF">HR057_08175</name>
</gene>
<keyword evidence="3 6" id="KW-0812">Transmembrane</keyword>
<proteinExistence type="inferred from homology"/>
<dbReference type="RefSeq" id="WP_173730942.1">
    <property type="nucleotide sequence ID" value="NZ_JABTTE010000008.1"/>
</dbReference>
<feature type="transmembrane region" description="Helical" evidence="6">
    <location>
        <begin position="219"/>
        <end position="238"/>
    </location>
</feature>
<dbReference type="InterPro" id="IPR002781">
    <property type="entry name" value="TM_pro_TauE-like"/>
</dbReference>
<keyword evidence="8" id="KW-1185">Reference proteome</keyword>
<evidence type="ECO:0000256" key="2">
    <source>
        <dbReference type="ARBA" id="ARBA00009142"/>
    </source>
</evidence>
<reference evidence="7" key="1">
    <citation type="submission" date="2020-06" db="EMBL/GenBank/DDBJ databases">
        <title>A novel thermopfilic bacterium from Erzurum, Turkey.</title>
        <authorList>
            <person name="Adiguzel A."/>
            <person name="Ay H."/>
            <person name="Baltaci M.O."/>
        </authorList>
    </citation>
    <scope>NUCLEOTIDE SEQUENCE</scope>
    <source>
        <strain evidence="7">P2</strain>
    </source>
</reference>
<evidence type="ECO:0000256" key="6">
    <source>
        <dbReference type="RuleBase" id="RU363041"/>
    </source>
</evidence>
<dbReference type="EMBL" id="JABTTE010000008">
    <property type="protein sequence ID" value="NSL51745.1"/>
    <property type="molecule type" value="Genomic_DNA"/>
</dbReference>
<name>A0A8J8KEE9_9BACI</name>
<comment type="caution">
    <text evidence="7">The sequence shown here is derived from an EMBL/GenBank/DDBJ whole genome shotgun (WGS) entry which is preliminary data.</text>
</comment>
<feature type="transmembrane region" description="Helical" evidence="6">
    <location>
        <begin position="5"/>
        <end position="29"/>
    </location>
</feature>
<protein>
    <recommendedName>
        <fullName evidence="6">Probable membrane transporter protein</fullName>
    </recommendedName>
</protein>
<dbReference type="AlphaFoldDB" id="A0A8J8KEE9"/>
<feature type="transmembrane region" description="Helical" evidence="6">
    <location>
        <begin position="106"/>
        <end position="123"/>
    </location>
</feature>
<evidence type="ECO:0000256" key="3">
    <source>
        <dbReference type="ARBA" id="ARBA00022692"/>
    </source>
</evidence>
<dbReference type="Pfam" id="PF01925">
    <property type="entry name" value="TauE"/>
    <property type="match status" value="1"/>
</dbReference>
<dbReference type="Proteomes" id="UP000625804">
    <property type="component" value="Unassembled WGS sequence"/>
</dbReference>
<keyword evidence="6" id="KW-1003">Cell membrane</keyword>
<keyword evidence="4 6" id="KW-1133">Transmembrane helix</keyword>
<comment type="similarity">
    <text evidence="2 6">Belongs to the 4-toluene sulfonate uptake permease (TSUP) (TC 2.A.102) family.</text>
</comment>
<sequence length="270" mass="29152">MEWVVLFIVGLLSGIIGSLVGLGGGIIIVPSLLFLSDYTNLIGHITPQIAVGTSLLAIIATGLSSTLTYMKKKTVDYTSGWLFFIGSAPGSIVGAYANKYLNAEQFSLYFGIFIIFISFVLMIRGKLKPISPSESRFRIQRSTFAENGDEYKYGFNIFYAVAIAFVVGFLGGIFGIGGGSLMVPAMLLLFHFPPHIAVATSMFLIFLSSTVSSYTHFSLGNISWAIAIALIPGAWLGAKVGAYINQRMKAESVVLALRIILIIIGIRLIL</sequence>
<accession>A0A8J8KEE9</accession>
<keyword evidence="5 6" id="KW-0472">Membrane</keyword>
<evidence type="ECO:0000256" key="4">
    <source>
        <dbReference type="ARBA" id="ARBA00022989"/>
    </source>
</evidence>
<dbReference type="PANTHER" id="PTHR43701:SF2">
    <property type="entry name" value="MEMBRANE TRANSPORTER PROTEIN YJNA-RELATED"/>
    <property type="match status" value="1"/>
</dbReference>
<evidence type="ECO:0000313" key="8">
    <source>
        <dbReference type="Proteomes" id="UP000625804"/>
    </source>
</evidence>
<feature type="transmembrane region" description="Helical" evidence="6">
    <location>
        <begin position="49"/>
        <end position="69"/>
    </location>
</feature>
<evidence type="ECO:0000313" key="7">
    <source>
        <dbReference type="EMBL" id="NSL51745.1"/>
    </source>
</evidence>
<comment type="subcellular location">
    <subcellularLocation>
        <location evidence="6">Cell membrane</location>
        <topology evidence="6">Multi-pass membrane protein</topology>
    </subcellularLocation>
    <subcellularLocation>
        <location evidence="1">Membrane</location>
        <topology evidence="1">Multi-pass membrane protein</topology>
    </subcellularLocation>
</comment>
<organism evidence="7 8">
    <name type="scientific">Calidifontibacillus erzurumensis</name>
    <dbReference type="NCBI Taxonomy" id="2741433"/>
    <lineage>
        <taxon>Bacteria</taxon>
        <taxon>Bacillati</taxon>
        <taxon>Bacillota</taxon>
        <taxon>Bacilli</taxon>
        <taxon>Bacillales</taxon>
        <taxon>Bacillaceae</taxon>
        <taxon>Calidifontibacillus/Schinkia group</taxon>
        <taxon>Calidifontibacillus</taxon>
    </lineage>
</organism>